<dbReference type="Pfam" id="PF04442">
    <property type="entry name" value="CtaG_Cox11"/>
    <property type="match status" value="1"/>
</dbReference>
<comment type="function">
    <text evidence="1">Exerts its effect at some terminal stage of cytochrome c oxidase synthesis, probably by being involved in the insertion of the copper B into subunit I.</text>
</comment>
<dbReference type="InterPro" id="IPR023471">
    <property type="entry name" value="CtaG/Cox11_dom_sf"/>
</dbReference>
<evidence type="ECO:0000256" key="6">
    <source>
        <dbReference type="SAM" id="MobiDB-lite"/>
    </source>
</evidence>
<dbReference type="PANTHER" id="PTHR21320:SF3">
    <property type="entry name" value="CYTOCHROME C OXIDASE ASSEMBLY PROTEIN COX11, MITOCHONDRIAL-RELATED"/>
    <property type="match status" value="1"/>
</dbReference>
<sequence>MASRGLLTLLERGARGASRPGVLWPPAGFTATATSATRAGGAAAGPGSAADYMAASMARRLQYGRLAGNAAPRRGGVPPPCARTGGQLSPMPWASTMRAASTEAREAPKRASAAELGLYWGSAAMGMIGLSFASVPLYKIFCAATGYGGTVQGLETVEEKLAKRREQPDMAMEEAAAQREVTVWFNGDVAQGMPWEFTPTQEFVRVRPGQSTLVFFTAKNKSDQPVTGYSVFNVTPDKAAVYFNKIQCFCFEMQRLRANEEIDMPVFFYVDPEFATDWNCRNVDNITLSYMFHRVADEDLDEEDLDPDAPTLLRVHSGALPPGEARQAAA</sequence>
<evidence type="ECO:0000256" key="3">
    <source>
        <dbReference type="ARBA" id="ARBA00022692"/>
    </source>
</evidence>
<keyword evidence="5" id="KW-0472">Membrane</keyword>
<dbReference type="EMBL" id="HBEC01010399">
    <property type="protein sequence ID" value="CAD8284741.1"/>
    <property type="molecule type" value="Transcribed_RNA"/>
</dbReference>
<feature type="region of interest" description="Disordered" evidence="6">
    <location>
        <begin position="302"/>
        <end position="330"/>
    </location>
</feature>
<accession>A0A7R9V4K5</accession>
<dbReference type="SUPFAM" id="SSF110111">
    <property type="entry name" value="Ctag/Cox11"/>
    <property type="match status" value="1"/>
</dbReference>
<protein>
    <submittedName>
        <fullName evidence="7">Uncharacterized protein</fullName>
    </submittedName>
</protein>
<dbReference type="GO" id="GO:0005507">
    <property type="term" value="F:copper ion binding"/>
    <property type="evidence" value="ECO:0007669"/>
    <property type="project" value="InterPro"/>
</dbReference>
<evidence type="ECO:0000313" key="7">
    <source>
        <dbReference type="EMBL" id="CAD8284741.1"/>
    </source>
</evidence>
<reference evidence="7" key="1">
    <citation type="submission" date="2021-01" db="EMBL/GenBank/DDBJ databases">
        <authorList>
            <person name="Corre E."/>
            <person name="Pelletier E."/>
            <person name="Niang G."/>
            <person name="Scheremetjew M."/>
            <person name="Finn R."/>
            <person name="Kale V."/>
            <person name="Holt S."/>
            <person name="Cochrane G."/>
            <person name="Meng A."/>
            <person name="Brown T."/>
            <person name="Cohen L."/>
        </authorList>
    </citation>
    <scope>NUCLEOTIDE SEQUENCE</scope>
    <source>
        <strain evidence="7">CCMP219</strain>
    </source>
</reference>
<evidence type="ECO:0000256" key="5">
    <source>
        <dbReference type="ARBA" id="ARBA00023136"/>
    </source>
</evidence>
<gene>
    <name evidence="7" type="ORF">CEUR00632_LOCUS4776</name>
</gene>
<name>A0A7R9V4K5_9CHLO</name>
<evidence type="ECO:0000256" key="2">
    <source>
        <dbReference type="ARBA" id="ARBA00004243"/>
    </source>
</evidence>
<evidence type="ECO:0000256" key="4">
    <source>
        <dbReference type="ARBA" id="ARBA00022989"/>
    </source>
</evidence>
<proteinExistence type="inferred from homology"/>
<keyword evidence="3" id="KW-0812">Transmembrane</keyword>
<dbReference type="NCBIfam" id="NF003465">
    <property type="entry name" value="PRK05089.1"/>
    <property type="match status" value="1"/>
</dbReference>
<dbReference type="InterPro" id="IPR007533">
    <property type="entry name" value="Cyt_c_oxidase_assmbl_CtaG"/>
</dbReference>
<comment type="subcellular location">
    <subcellularLocation>
        <location evidence="2">Mitochondrion inner membrane</location>
        <topology evidence="2">Single-pass membrane protein</topology>
        <orientation evidence="2">Intermembrane side</orientation>
    </subcellularLocation>
</comment>
<dbReference type="AlphaFoldDB" id="A0A7R9V4K5"/>
<dbReference type="PANTHER" id="PTHR21320">
    <property type="entry name" value="CYTOCHROME C OXIDASE ASSEMBLY PROTEIN COX11-RELATED"/>
    <property type="match status" value="1"/>
</dbReference>
<organism evidence="7">
    <name type="scientific">Chlamydomonas euryale</name>
    <dbReference type="NCBI Taxonomy" id="1486919"/>
    <lineage>
        <taxon>Eukaryota</taxon>
        <taxon>Viridiplantae</taxon>
        <taxon>Chlorophyta</taxon>
        <taxon>core chlorophytes</taxon>
        <taxon>Chlorophyceae</taxon>
        <taxon>CS clade</taxon>
        <taxon>Chlamydomonadales</taxon>
        <taxon>Chlamydomonadaceae</taxon>
        <taxon>Chlamydomonas</taxon>
    </lineage>
</organism>
<dbReference type="Gene3D" id="2.60.370.10">
    <property type="entry name" value="Ctag/Cox11"/>
    <property type="match status" value="1"/>
</dbReference>
<evidence type="ECO:0000256" key="1">
    <source>
        <dbReference type="ARBA" id="ARBA00004007"/>
    </source>
</evidence>
<keyword evidence="4" id="KW-1133">Transmembrane helix</keyword>
<dbReference type="HAMAP" id="MF_00155">
    <property type="entry name" value="CtaG"/>
    <property type="match status" value="1"/>
</dbReference>
<feature type="region of interest" description="Disordered" evidence="6">
    <location>
        <begin position="69"/>
        <end position="92"/>
    </location>
</feature>
<dbReference type="GO" id="GO:0005743">
    <property type="term" value="C:mitochondrial inner membrane"/>
    <property type="evidence" value="ECO:0007669"/>
    <property type="project" value="UniProtKB-SubCell"/>
</dbReference>
<dbReference type="FunFam" id="2.60.370.10:FF:000001">
    <property type="entry name" value="COX11 cytochrome c oxidase assembly homolog"/>
    <property type="match status" value="1"/>
</dbReference>